<dbReference type="EMBL" id="LR865371">
    <property type="protein sequence ID" value="CAD2091940.1"/>
    <property type="molecule type" value="Genomic_DNA"/>
</dbReference>
<dbReference type="GO" id="GO:0000139">
    <property type="term" value="C:Golgi membrane"/>
    <property type="evidence" value="ECO:0007669"/>
    <property type="project" value="UniProtKB-SubCell"/>
</dbReference>
<dbReference type="VEuPathDB" id="PlasmoDB:PVLDE_0903070"/>
<comment type="similarity">
    <text evidence="2">Belongs to the COG2 family.</text>
</comment>
<dbReference type="PANTHER" id="PTHR12961:SF0">
    <property type="entry name" value="CONSERVED OLIGOMERIC GOLGI COMPLEX SUBUNIT 2"/>
    <property type="match status" value="1"/>
</dbReference>
<protein>
    <recommendedName>
        <fullName evidence="3">Conserved oligomeric Golgi complex subunit 2</fullName>
    </recommendedName>
    <alternativeName>
        <fullName evidence="8">Component of oligomeric Golgi complex 2</fullName>
    </alternativeName>
</protein>
<organism evidence="11 12">
    <name type="scientific">Plasmodium vinckei lentum</name>
    <dbReference type="NCBI Taxonomy" id="138297"/>
    <lineage>
        <taxon>Eukaryota</taxon>
        <taxon>Sar</taxon>
        <taxon>Alveolata</taxon>
        <taxon>Apicomplexa</taxon>
        <taxon>Aconoidasida</taxon>
        <taxon>Haemosporida</taxon>
        <taxon>Plasmodiidae</taxon>
        <taxon>Plasmodium</taxon>
        <taxon>Plasmodium (Vinckeia)</taxon>
    </lineage>
</organism>
<comment type="subcellular location">
    <subcellularLocation>
        <location evidence="1">Golgi apparatus membrane</location>
        <topology evidence="1">Peripheral membrane protein</topology>
    </subcellularLocation>
</comment>
<evidence type="ECO:0000256" key="8">
    <source>
        <dbReference type="ARBA" id="ARBA00031344"/>
    </source>
</evidence>
<accession>A0A6V7S4M4</accession>
<evidence type="ECO:0000256" key="6">
    <source>
        <dbReference type="ARBA" id="ARBA00023034"/>
    </source>
</evidence>
<evidence type="ECO:0000256" key="2">
    <source>
        <dbReference type="ARBA" id="ARBA00007603"/>
    </source>
</evidence>
<keyword evidence="5" id="KW-0653">Protein transport</keyword>
<name>A0A6V7S4M4_PLAVN</name>
<dbReference type="Proteomes" id="UP000515308">
    <property type="component" value="Chromosome PVLDE_09"/>
</dbReference>
<evidence type="ECO:0000259" key="9">
    <source>
        <dbReference type="Pfam" id="PF06148"/>
    </source>
</evidence>
<gene>
    <name evidence="11" type="ORF">PVLDE_0903070</name>
</gene>
<evidence type="ECO:0000313" key="11">
    <source>
        <dbReference type="EMBL" id="CAD2091940.1"/>
    </source>
</evidence>
<dbReference type="Pfam" id="PF12022">
    <property type="entry name" value="COG2_C"/>
    <property type="match status" value="1"/>
</dbReference>
<dbReference type="InterPro" id="IPR024603">
    <property type="entry name" value="COG_complex_COG2_C"/>
</dbReference>
<dbReference type="GO" id="GO:0006891">
    <property type="term" value="P:intra-Golgi vesicle-mediated transport"/>
    <property type="evidence" value="ECO:0007669"/>
    <property type="project" value="TreeGrafter"/>
</dbReference>
<dbReference type="InterPro" id="IPR024602">
    <property type="entry name" value="COG_su2_N"/>
</dbReference>
<reference evidence="11 12" key="1">
    <citation type="submission" date="2020-08" db="EMBL/GenBank/DDBJ databases">
        <authorList>
            <person name="Ramaprasad A."/>
        </authorList>
    </citation>
    <scope>NUCLEOTIDE SEQUENCE [LARGE SCALE GENOMIC DNA]</scope>
</reference>
<dbReference type="GO" id="GO:0017119">
    <property type="term" value="C:Golgi transport complex"/>
    <property type="evidence" value="ECO:0007669"/>
    <property type="project" value="TreeGrafter"/>
</dbReference>
<evidence type="ECO:0000313" key="12">
    <source>
        <dbReference type="Proteomes" id="UP000515308"/>
    </source>
</evidence>
<keyword evidence="6" id="KW-0333">Golgi apparatus</keyword>
<proteinExistence type="inferred from homology"/>
<feature type="domain" description="Conserved oligomeric Golgi complex subunit 2 N-terminal" evidence="9">
    <location>
        <begin position="53"/>
        <end position="108"/>
    </location>
</feature>
<keyword evidence="4" id="KW-0813">Transport</keyword>
<feature type="domain" description="COG complex component COG2 C-terminal" evidence="10">
    <location>
        <begin position="743"/>
        <end position="911"/>
    </location>
</feature>
<dbReference type="InterPro" id="IPR009316">
    <property type="entry name" value="COG2"/>
</dbReference>
<dbReference type="GO" id="GO:0015031">
    <property type="term" value="P:protein transport"/>
    <property type="evidence" value="ECO:0007669"/>
    <property type="project" value="UniProtKB-KW"/>
</dbReference>
<evidence type="ECO:0000256" key="3">
    <source>
        <dbReference type="ARBA" id="ARBA00020977"/>
    </source>
</evidence>
<evidence type="ECO:0000256" key="4">
    <source>
        <dbReference type="ARBA" id="ARBA00022448"/>
    </source>
</evidence>
<evidence type="ECO:0000256" key="5">
    <source>
        <dbReference type="ARBA" id="ARBA00022927"/>
    </source>
</evidence>
<keyword evidence="7" id="KW-0472">Membrane</keyword>
<dbReference type="PANTHER" id="PTHR12961">
    <property type="entry name" value="CONSERVED OLIGOMERIC GOLGI COMPLEX COMPONENT 2"/>
    <property type="match status" value="1"/>
</dbReference>
<dbReference type="Pfam" id="PF06148">
    <property type="entry name" value="COG2_N"/>
    <property type="match status" value="1"/>
</dbReference>
<evidence type="ECO:0000259" key="10">
    <source>
        <dbReference type="Pfam" id="PF12022"/>
    </source>
</evidence>
<evidence type="ECO:0000256" key="7">
    <source>
        <dbReference type="ARBA" id="ARBA00023136"/>
    </source>
</evidence>
<dbReference type="AlphaFoldDB" id="A0A6V7S4M4"/>
<evidence type="ECO:0000256" key="1">
    <source>
        <dbReference type="ARBA" id="ARBA00004395"/>
    </source>
</evidence>
<sequence>MSAQVFNTMATEKENINMKNENEENELVPEYRIYTKNELSKSENIVKIMSNSMSYVIQCCKYKPIEEIKNDLEIMKKTINNDVIKILNNNSQEFMLLPSHLHNIESIIPVLKKEINISNMYVKKLLNEINKINKNRNNIFMNKINIFYIRHILKYNIEIEQLLNKLQACIYTFEKLDLYAQFVNLKKGIEQTKDEINNDLLKNEKNNHSYMIYYLSEKIINLAKGIWKIKAMLYNNYKRIIKIANTLDDMNILIQKYGTLSNCPDKIVNITQNYSFQYLNNYLINANNQIVKLLEQLSFVFFKIAKNEIIQNFEEDFFFNQSINHILSSYYLLNSFDIFIHQFQDIFFVRTDFSTYDEFLAYVKSNIIDNKFVNEIGNRIDEIDQSTNFFRKGIIEKILGIIKIHFNDIFLLRYCDLFIENYIKTLNFLNNIKNERNKYEQFMLEKVINDFLTNFERETYEKYILNILENKINGSFKNIILFDKKYKFDNKFYWLKETINLIKIFKILFTDKYYISFSLKSYLHFILNHFKSYINNVKTFISFLNNSNCKIGSNNTEILLGSDKFNRPNWSPTLTYNSIGFFLSDFLSLRNMLKTDCEINHFIDENNKFYVPSNIGDISIWIFTKILSDYSNAYYEDDNFDGLSPPLDNKNKNIKNVDPLNKIENCNEENKLNKGHKLISPFDENKLKDKQLSTIMNECNDSSSSESDGDIDCSELDKDNLNNIDILHKLGYDNKNILKKRKKKIKQDLHIYKKNNSKKIINDLNCINGFLLALSKIVENTQEYFQEFFINKMFEICSSFLVYLHSLLPIYKMTNKRAPEKASDNIDKIVLPLVSFKSFYSDTIENVIIEDIISKIIDKINIDYLEKIKTIIDVKICEENKKILKLNLYDAINSGDIPYEEKIQRQLFLDVRHYEEICNNNFKINKNTSESMNKLINYFETLNKEIKISLTQENKK</sequence>
<dbReference type="GO" id="GO:0007030">
    <property type="term" value="P:Golgi organization"/>
    <property type="evidence" value="ECO:0007669"/>
    <property type="project" value="InterPro"/>
</dbReference>